<dbReference type="SMART" id="SM00418">
    <property type="entry name" value="HTH_ARSR"/>
    <property type="match status" value="1"/>
</dbReference>
<evidence type="ECO:0000259" key="4">
    <source>
        <dbReference type="PROSITE" id="PS50987"/>
    </source>
</evidence>
<evidence type="ECO:0000313" key="6">
    <source>
        <dbReference type="Proteomes" id="UP000753219"/>
    </source>
</evidence>
<dbReference type="Gene3D" id="1.10.10.10">
    <property type="entry name" value="Winged helix-like DNA-binding domain superfamily/Winged helix DNA-binding domain"/>
    <property type="match status" value="1"/>
</dbReference>
<gene>
    <name evidence="5" type="ORF">KHZ85_07920</name>
</gene>
<sequence length="358" mass="42439">MGVFYHREYHVILEAHGILTRYYMREDLDKLKNNLQKKSGYTQYSEYVLTTVKRMYEEVVKGFEFPQGMEMYFQYIDSNNSGGNLANAMLMDSWLTEGIEEADLAAYLKQRFHEDKTLFIACVIDEFDVNKKLDDKEFMAILEAMDIEEGMKWNIWRIYQNFDEHVDRVVAVVLKLIPKIREVYANYEHAFDEFHEYWETACQDGSFYEKLKKSVKISGNLEQDEIVFHPNYVLCNSIQFTTNDRTMKRLYLYLGVLFREDSFVNDAKLSRSEMLIRFKLLSDASKYEILQLLKNERKYGLELAEHLHLSAATISHHMNALSTCGLLNMEKDANRVYYRLNKVQIECMIDQLRKDLLE</sequence>
<dbReference type="GO" id="GO:0003677">
    <property type="term" value="F:DNA binding"/>
    <property type="evidence" value="ECO:0007669"/>
    <property type="project" value="UniProtKB-KW"/>
</dbReference>
<evidence type="ECO:0000256" key="1">
    <source>
        <dbReference type="ARBA" id="ARBA00023015"/>
    </source>
</evidence>
<accession>A0A942W9Y6</accession>
<keyword evidence="3" id="KW-0804">Transcription</keyword>
<dbReference type="PANTHER" id="PTHR33154:SF18">
    <property type="entry name" value="ARSENICAL RESISTANCE OPERON REPRESSOR"/>
    <property type="match status" value="1"/>
</dbReference>
<reference evidence="5" key="1">
    <citation type="submission" date="2021-02" db="EMBL/GenBank/DDBJ databases">
        <title>Infant gut strain persistence is associated with maternal origin, phylogeny, and functional potential including surface adhesion and iron acquisition.</title>
        <authorList>
            <person name="Lou Y.C."/>
        </authorList>
    </citation>
    <scope>NUCLEOTIDE SEQUENCE</scope>
    <source>
        <strain evidence="5">L3_108_103G1_dasL3_108_103G1_concoct_2</strain>
    </source>
</reference>
<evidence type="ECO:0000313" key="5">
    <source>
        <dbReference type="EMBL" id="MBS4884678.1"/>
    </source>
</evidence>
<dbReference type="RefSeq" id="WP_004800828.1">
    <property type="nucleotide sequence ID" value="NZ_CABKNA010000001.1"/>
</dbReference>
<dbReference type="InterPro" id="IPR001845">
    <property type="entry name" value="HTH_ArsR_DNA-bd_dom"/>
</dbReference>
<dbReference type="Proteomes" id="UP000753219">
    <property type="component" value="Unassembled WGS sequence"/>
</dbReference>
<dbReference type="GO" id="GO:0003700">
    <property type="term" value="F:DNA-binding transcription factor activity"/>
    <property type="evidence" value="ECO:0007669"/>
    <property type="project" value="InterPro"/>
</dbReference>
<dbReference type="NCBIfam" id="NF033788">
    <property type="entry name" value="HTH_metalloreg"/>
    <property type="match status" value="1"/>
</dbReference>
<protein>
    <submittedName>
        <fullName evidence="5">Winged helix-turn-helix transcriptional regulator</fullName>
    </submittedName>
</protein>
<organism evidence="5 6">
    <name type="scientific">Amedibacillus dolichus</name>
    <dbReference type="NCBI Taxonomy" id="31971"/>
    <lineage>
        <taxon>Bacteria</taxon>
        <taxon>Bacillati</taxon>
        <taxon>Bacillota</taxon>
        <taxon>Erysipelotrichia</taxon>
        <taxon>Erysipelotrichales</taxon>
        <taxon>Erysipelotrichaceae</taxon>
        <taxon>Amedibacillus</taxon>
    </lineage>
</organism>
<dbReference type="InterPro" id="IPR036390">
    <property type="entry name" value="WH_DNA-bd_sf"/>
</dbReference>
<comment type="caution">
    <text evidence="5">The sequence shown here is derived from an EMBL/GenBank/DDBJ whole genome shotgun (WGS) entry which is preliminary data.</text>
</comment>
<name>A0A942W9Y6_9FIRM</name>
<dbReference type="AlphaFoldDB" id="A0A942W9Y6"/>
<dbReference type="PRINTS" id="PR00778">
    <property type="entry name" value="HTHARSR"/>
</dbReference>
<dbReference type="EMBL" id="JAGZMZ010000021">
    <property type="protein sequence ID" value="MBS4884678.1"/>
    <property type="molecule type" value="Genomic_DNA"/>
</dbReference>
<keyword evidence="2" id="KW-0238">DNA-binding</keyword>
<dbReference type="GeneID" id="92794241"/>
<feature type="domain" description="HTH arsR-type" evidence="4">
    <location>
        <begin position="266"/>
        <end position="358"/>
    </location>
</feature>
<evidence type="ECO:0000256" key="3">
    <source>
        <dbReference type="ARBA" id="ARBA00023163"/>
    </source>
</evidence>
<dbReference type="InterPro" id="IPR036388">
    <property type="entry name" value="WH-like_DNA-bd_sf"/>
</dbReference>
<dbReference type="CDD" id="cd00090">
    <property type="entry name" value="HTH_ARSR"/>
    <property type="match status" value="1"/>
</dbReference>
<dbReference type="PANTHER" id="PTHR33154">
    <property type="entry name" value="TRANSCRIPTIONAL REGULATOR, ARSR FAMILY"/>
    <property type="match status" value="1"/>
</dbReference>
<keyword evidence="1" id="KW-0805">Transcription regulation</keyword>
<dbReference type="SUPFAM" id="SSF46785">
    <property type="entry name" value="Winged helix' DNA-binding domain"/>
    <property type="match status" value="1"/>
</dbReference>
<dbReference type="InterPro" id="IPR011991">
    <property type="entry name" value="ArsR-like_HTH"/>
</dbReference>
<dbReference type="Pfam" id="PF01022">
    <property type="entry name" value="HTH_5"/>
    <property type="match status" value="1"/>
</dbReference>
<dbReference type="InterPro" id="IPR051081">
    <property type="entry name" value="HTH_MetalResp_TranReg"/>
</dbReference>
<dbReference type="PROSITE" id="PS50987">
    <property type="entry name" value="HTH_ARSR_2"/>
    <property type="match status" value="1"/>
</dbReference>
<evidence type="ECO:0000256" key="2">
    <source>
        <dbReference type="ARBA" id="ARBA00023125"/>
    </source>
</evidence>
<proteinExistence type="predicted"/>